<dbReference type="RefSeq" id="WP_115459326.1">
    <property type="nucleotide sequence ID" value="NZ_QRAP01000007.1"/>
</dbReference>
<organism evidence="8 9">
    <name type="scientific">Enterobacillus tribolii</name>
    <dbReference type="NCBI Taxonomy" id="1487935"/>
    <lineage>
        <taxon>Bacteria</taxon>
        <taxon>Pseudomonadati</taxon>
        <taxon>Pseudomonadota</taxon>
        <taxon>Gammaproteobacteria</taxon>
        <taxon>Enterobacterales</taxon>
        <taxon>Hafniaceae</taxon>
        <taxon>Enterobacillus</taxon>
    </lineage>
</organism>
<dbReference type="Proteomes" id="UP000254848">
    <property type="component" value="Unassembled WGS sequence"/>
</dbReference>
<dbReference type="GO" id="GO:0051536">
    <property type="term" value="F:iron-sulfur cluster binding"/>
    <property type="evidence" value="ECO:0007669"/>
    <property type="project" value="UniProtKB-KW"/>
</dbReference>
<evidence type="ECO:0000313" key="8">
    <source>
        <dbReference type="EMBL" id="RDK89453.1"/>
    </source>
</evidence>
<dbReference type="OrthoDB" id="9800260at2"/>
<dbReference type="PANTHER" id="PTHR43082:SF1">
    <property type="entry name" value="FERREDOXIN-LIKE PROTEIN FIXX-RELATED"/>
    <property type="match status" value="1"/>
</dbReference>
<dbReference type="EMBL" id="QRAP01000007">
    <property type="protein sequence ID" value="RDK89453.1"/>
    <property type="molecule type" value="Genomic_DNA"/>
</dbReference>
<name>A0A370QM59_9GAMM</name>
<evidence type="ECO:0000256" key="5">
    <source>
        <dbReference type="ARBA" id="ARBA00023004"/>
    </source>
</evidence>
<reference evidence="8 9" key="1">
    <citation type="submission" date="2018-07" db="EMBL/GenBank/DDBJ databases">
        <title>Genomic Encyclopedia of Type Strains, Phase IV (KMG-IV): sequencing the most valuable type-strain genomes for metagenomic binning, comparative biology and taxonomic classification.</title>
        <authorList>
            <person name="Goeker M."/>
        </authorList>
    </citation>
    <scope>NUCLEOTIDE SEQUENCE [LARGE SCALE GENOMIC DNA]</scope>
    <source>
        <strain evidence="8 9">DSM 103736</strain>
    </source>
</reference>
<comment type="similarity">
    <text evidence="1">Belongs to the bacterial-type ferredoxin family. FixX subfamily.</text>
</comment>
<keyword evidence="3 7" id="KW-0479">Metal-binding</keyword>
<keyword evidence="6 7" id="KW-0411">Iron-sulfur</keyword>
<gene>
    <name evidence="8" type="ORF">C8D90_107104</name>
</gene>
<keyword evidence="4 7" id="KW-0249">Electron transport</keyword>
<evidence type="ECO:0000256" key="1">
    <source>
        <dbReference type="ARBA" id="ARBA00006327"/>
    </source>
</evidence>
<keyword evidence="9" id="KW-1185">Reference proteome</keyword>
<keyword evidence="5 7" id="KW-0408">Iron</keyword>
<evidence type="ECO:0000256" key="4">
    <source>
        <dbReference type="ARBA" id="ARBA00022982"/>
    </source>
</evidence>
<evidence type="ECO:0000256" key="6">
    <source>
        <dbReference type="ARBA" id="ARBA00023014"/>
    </source>
</evidence>
<evidence type="ECO:0000256" key="7">
    <source>
        <dbReference type="PIRNR" id="PIRNR036548"/>
    </source>
</evidence>
<comment type="function">
    <text evidence="7">Could be a 3Fe-4S cluster-containing protein.</text>
</comment>
<keyword evidence="2 7" id="KW-0813">Transport</keyword>
<dbReference type="AlphaFoldDB" id="A0A370QM59"/>
<sequence>MTSTSTESKLSKNHYVITQGEPHIRLNAGHPDHERLLALVGACPAGLYRLDEDGSLHAEFHGCLECGACRLLGEGTVIASWRYPEAGCGVEFRFG</sequence>
<dbReference type="SUPFAM" id="SSF54862">
    <property type="entry name" value="4Fe-4S ferredoxins"/>
    <property type="match status" value="1"/>
</dbReference>
<dbReference type="Gene3D" id="3.30.70.20">
    <property type="match status" value="1"/>
</dbReference>
<dbReference type="PIRSF" id="PIRSF036548">
    <property type="entry name" value="Fdx_FixX"/>
    <property type="match status" value="1"/>
</dbReference>
<evidence type="ECO:0000256" key="2">
    <source>
        <dbReference type="ARBA" id="ARBA00022448"/>
    </source>
</evidence>
<accession>A0A370QM59</accession>
<evidence type="ECO:0000313" key="9">
    <source>
        <dbReference type="Proteomes" id="UP000254848"/>
    </source>
</evidence>
<dbReference type="InterPro" id="IPR012206">
    <property type="entry name" value="Fd_FixX"/>
</dbReference>
<evidence type="ECO:0000256" key="3">
    <source>
        <dbReference type="ARBA" id="ARBA00022723"/>
    </source>
</evidence>
<dbReference type="GO" id="GO:0005506">
    <property type="term" value="F:iron ion binding"/>
    <property type="evidence" value="ECO:0007669"/>
    <property type="project" value="UniProtKB-UniRule"/>
</dbReference>
<dbReference type="PANTHER" id="PTHR43082">
    <property type="entry name" value="FERREDOXIN-LIKE"/>
    <property type="match status" value="1"/>
</dbReference>
<proteinExistence type="inferred from homology"/>
<comment type="caution">
    <text evidence="8">The sequence shown here is derived from an EMBL/GenBank/DDBJ whole genome shotgun (WGS) entry which is preliminary data.</text>
</comment>
<protein>
    <recommendedName>
        <fullName evidence="7">Ferredoxin-like protein</fullName>
    </recommendedName>
</protein>